<keyword evidence="2" id="KW-0012">Acyltransferase</keyword>
<dbReference type="GO" id="GO:0016746">
    <property type="term" value="F:acyltransferase activity"/>
    <property type="evidence" value="ECO:0007669"/>
    <property type="project" value="UniProtKB-KW"/>
</dbReference>
<dbReference type="Proteomes" id="UP001596208">
    <property type="component" value="Unassembled WGS sequence"/>
</dbReference>
<dbReference type="PANTHER" id="PTHR43441:SF3">
    <property type="entry name" value="ACETYLTRANSFERASE"/>
    <property type="match status" value="1"/>
</dbReference>
<gene>
    <name evidence="2" type="ORF">ACFPRK_05815</name>
</gene>
<dbReference type="PROSITE" id="PS51186">
    <property type="entry name" value="GNAT"/>
    <property type="match status" value="1"/>
</dbReference>
<proteinExistence type="predicted"/>
<protein>
    <submittedName>
        <fullName evidence="2">GNAT family N-acetyltransferase</fullName>
        <ecNumber evidence="2">2.3.-.-</ecNumber>
    </submittedName>
</protein>
<feature type="domain" description="N-acetyltransferase" evidence="1">
    <location>
        <begin position="13"/>
        <end position="179"/>
    </location>
</feature>
<dbReference type="PANTHER" id="PTHR43441">
    <property type="entry name" value="RIBOSOMAL-PROTEIN-SERINE ACETYLTRANSFERASE"/>
    <property type="match status" value="1"/>
</dbReference>
<evidence type="ECO:0000259" key="1">
    <source>
        <dbReference type="PROSITE" id="PS51186"/>
    </source>
</evidence>
<comment type="caution">
    <text evidence="2">The sequence shown here is derived from an EMBL/GenBank/DDBJ whole genome shotgun (WGS) entry which is preliminary data.</text>
</comment>
<keyword evidence="2" id="KW-0808">Transferase</keyword>
<dbReference type="RefSeq" id="WP_053930705.1">
    <property type="nucleotide sequence ID" value="NZ_JBHSKI010000001.1"/>
</dbReference>
<dbReference type="SUPFAM" id="SSF55729">
    <property type="entry name" value="Acyl-CoA N-acyltransferases (Nat)"/>
    <property type="match status" value="1"/>
</dbReference>
<dbReference type="InterPro" id="IPR000182">
    <property type="entry name" value="GNAT_dom"/>
</dbReference>
<name>A0ABW0AYX3_9ACTN</name>
<dbReference type="EC" id="2.3.-.-" evidence="2"/>
<keyword evidence="3" id="KW-1185">Reference proteome</keyword>
<dbReference type="Pfam" id="PF13302">
    <property type="entry name" value="Acetyltransf_3"/>
    <property type="match status" value="1"/>
</dbReference>
<organism evidence="2 3">
    <name type="scientific">Streptomyces mutomycini</name>
    <dbReference type="NCBI Taxonomy" id="284036"/>
    <lineage>
        <taxon>Bacteria</taxon>
        <taxon>Bacillati</taxon>
        <taxon>Actinomycetota</taxon>
        <taxon>Actinomycetes</taxon>
        <taxon>Kitasatosporales</taxon>
        <taxon>Streptomycetaceae</taxon>
        <taxon>Streptomyces</taxon>
    </lineage>
</organism>
<accession>A0ABW0AYX3</accession>
<evidence type="ECO:0000313" key="2">
    <source>
        <dbReference type="EMBL" id="MFC5170118.1"/>
    </source>
</evidence>
<reference evidence="3" key="1">
    <citation type="journal article" date="2019" name="Int. J. Syst. Evol. Microbiol.">
        <title>The Global Catalogue of Microorganisms (GCM) 10K type strain sequencing project: providing services to taxonomists for standard genome sequencing and annotation.</title>
        <authorList>
            <consortium name="The Broad Institute Genomics Platform"/>
            <consortium name="The Broad Institute Genome Sequencing Center for Infectious Disease"/>
            <person name="Wu L."/>
            <person name="Ma J."/>
        </authorList>
    </citation>
    <scope>NUCLEOTIDE SEQUENCE [LARGE SCALE GENOMIC DNA]</scope>
    <source>
        <strain evidence="3">CGMCC 4.1721</strain>
    </source>
</reference>
<evidence type="ECO:0000313" key="3">
    <source>
        <dbReference type="Proteomes" id="UP001596208"/>
    </source>
</evidence>
<dbReference type="InterPro" id="IPR051908">
    <property type="entry name" value="Ribosomal_N-acetyltransferase"/>
</dbReference>
<dbReference type="Gene3D" id="3.40.630.30">
    <property type="match status" value="1"/>
</dbReference>
<dbReference type="EMBL" id="JBHSKI010000001">
    <property type="protein sequence ID" value="MFC5170118.1"/>
    <property type="molecule type" value="Genomic_DNA"/>
</dbReference>
<sequence length="198" mass="21479">MEEPAELLSHGQVELRRWHASDLDALHEAISGSLHHLIPWMPWAATYDRQLGPAFLARNKEEWASGDAFGYAITTNGTVIGSCGLYRRIGAGGLDIGYWLHPRWTGRGLATMAATALVGQGFRLTGTDRVEIHHDAANPASGAVARRLGFTEAERGPTPEGPTAPGEVGIDVVWRITAAQWASRTTTQTDERTSGRIQ</sequence>
<dbReference type="InterPro" id="IPR016181">
    <property type="entry name" value="Acyl_CoA_acyltransferase"/>
</dbReference>